<feature type="region of interest" description="Disordered" evidence="1">
    <location>
        <begin position="20"/>
        <end position="48"/>
    </location>
</feature>
<accession>A0A6J4UJ45</accession>
<evidence type="ECO:0000256" key="1">
    <source>
        <dbReference type="SAM" id="MobiDB-lite"/>
    </source>
</evidence>
<organism evidence="2">
    <name type="scientific">uncultured Thermomicrobiales bacterium</name>
    <dbReference type="NCBI Taxonomy" id="1645740"/>
    <lineage>
        <taxon>Bacteria</taxon>
        <taxon>Pseudomonadati</taxon>
        <taxon>Thermomicrobiota</taxon>
        <taxon>Thermomicrobia</taxon>
        <taxon>Thermomicrobiales</taxon>
        <taxon>environmental samples</taxon>
    </lineage>
</organism>
<feature type="compositionally biased region" description="Polar residues" evidence="1">
    <location>
        <begin position="27"/>
        <end position="37"/>
    </location>
</feature>
<dbReference type="EMBL" id="CADCWF010000115">
    <property type="protein sequence ID" value="CAA9552236.1"/>
    <property type="molecule type" value="Genomic_DNA"/>
</dbReference>
<proteinExistence type="predicted"/>
<sequence length="48" mass="5484">MPLRRIATPILRRCYVRDLENEHAQTTDRSGASSISGRTARRRDESAL</sequence>
<gene>
    <name evidence="2" type="ORF">AVDCRST_MAG59-1818</name>
</gene>
<protein>
    <submittedName>
        <fullName evidence="2">Uncharacterized protein</fullName>
    </submittedName>
</protein>
<dbReference type="AlphaFoldDB" id="A0A6J4UJ45"/>
<evidence type="ECO:0000313" key="2">
    <source>
        <dbReference type="EMBL" id="CAA9552236.1"/>
    </source>
</evidence>
<reference evidence="2" key="1">
    <citation type="submission" date="2020-02" db="EMBL/GenBank/DDBJ databases">
        <authorList>
            <person name="Meier V. D."/>
        </authorList>
    </citation>
    <scope>NUCLEOTIDE SEQUENCE</scope>
    <source>
        <strain evidence="2">AVDCRST_MAG59</strain>
    </source>
</reference>
<name>A0A6J4UJ45_9BACT</name>